<comment type="caution">
    <text evidence="2">The sequence shown here is derived from an EMBL/GenBank/DDBJ whole genome shotgun (WGS) entry which is preliminary data.</text>
</comment>
<evidence type="ECO:0000313" key="4">
    <source>
        <dbReference type="Proteomes" id="UP000050497"/>
    </source>
</evidence>
<evidence type="ECO:0000313" key="5">
    <source>
        <dbReference type="Proteomes" id="UP000182800"/>
    </source>
</evidence>
<dbReference type="AlphaFoldDB" id="A0A0P7XWJ8"/>
<dbReference type="PANTHER" id="PTHR30399:SF1">
    <property type="entry name" value="UTP PYROPHOSPHATASE"/>
    <property type="match status" value="1"/>
</dbReference>
<reference evidence="3 5" key="2">
    <citation type="submission" date="2016-08" db="EMBL/GenBank/DDBJ databases">
        <authorList>
            <person name="Varghese N."/>
            <person name="Submissions Spin"/>
        </authorList>
    </citation>
    <scope>NUCLEOTIDE SEQUENCE [LARGE SCALE GENOMIC DNA]</scope>
    <source>
        <strain evidence="3 5">HL-109</strain>
    </source>
</reference>
<protein>
    <submittedName>
        <fullName evidence="2">Putative metal-dependent hydrolase</fullName>
    </submittedName>
</protein>
<dbReference type="EMBL" id="FMBM01000002">
    <property type="protein sequence ID" value="SCC82185.1"/>
    <property type="molecule type" value="Genomic_DNA"/>
</dbReference>
<dbReference type="CDD" id="cd07344">
    <property type="entry name" value="M48_yhfN_like"/>
    <property type="match status" value="1"/>
</dbReference>
<evidence type="ECO:0000313" key="2">
    <source>
        <dbReference type="EMBL" id="KPQ11891.1"/>
    </source>
</evidence>
<gene>
    <name evidence="3" type="ORF">GA0071312_3165</name>
    <name evidence="2" type="ORF">HLUCCO17_05260</name>
</gene>
<evidence type="ECO:0000313" key="3">
    <source>
        <dbReference type="EMBL" id="SCC82185.1"/>
    </source>
</evidence>
<feature type="domain" description="YgjP-like metallopeptidase" evidence="1">
    <location>
        <begin position="41"/>
        <end position="244"/>
    </location>
</feature>
<dbReference type="GO" id="GO:0016787">
    <property type="term" value="F:hydrolase activity"/>
    <property type="evidence" value="ECO:0007669"/>
    <property type="project" value="UniProtKB-KW"/>
</dbReference>
<dbReference type="Pfam" id="PF01863">
    <property type="entry name" value="YgjP-like"/>
    <property type="match status" value="1"/>
</dbReference>
<dbReference type="Gene3D" id="3.30.2010.10">
    <property type="entry name" value="Metalloproteases ('zincins'), catalytic domain"/>
    <property type="match status" value="1"/>
</dbReference>
<dbReference type="RefSeq" id="WP_238947250.1">
    <property type="nucleotide sequence ID" value="NZ_FMBM01000002.1"/>
</dbReference>
<dbReference type="InterPro" id="IPR002725">
    <property type="entry name" value="YgjP-like_metallopeptidase"/>
</dbReference>
<sequence length="252" mass="28225">MRNLIRDLMPRSAAPVDPERVEIAHRDSVYPVRLRRNARARRISLRVSQASGEIILTMPENAALEQALAFARAHGGWIASRVDRLPDRVALEHGAQVPLRDVAHRIVHWSRVRGPTRATSDAQGAPIIAVAGEAEFVGKRVREFLQREARSDLTGAVSRYTAALGRPARRISLRDTRSRWGSCTARGDLSFSWRLVLAPPMVLDYLAAHEVAHLAEMNHSPRYWTVLRGLCPHTDAAEAWLKRHGSALHRYG</sequence>
<name>A0A0P7XWJ8_9HYPH</name>
<dbReference type="Proteomes" id="UP000182800">
    <property type="component" value="Unassembled WGS sequence"/>
</dbReference>
<reference evidence="2 4" key="1">
    <citation type="submission" date="2015-09" db="EMBL/GenBank/DDBJ databases">
        <title>Identification and resolution of microdiversity through metagenomic sequencing of parallel consortia.</title>
        <authorList>
            <person name="Nelson W.C."/>
            <person name="Romine M.F."/>
            <person name="Lindemann S.R."/>
        </authorList>
    </citation>
    <scope>NUCLEOTIDE SEQUENCE [LARGE SCALE GENOMIC DNA]</scope>
    <source>
        <strain evidence="2">HL-109</strain>
    </source>
</reference>
<keyword evidence="2" id="KW-0378">Hydrolase</keyword>
<proteinExistence type="predicted"/>
<dbReference type="EMBL" id="LJSX01000005">
    <property type="protein sequence ID" value="KPQ11891.1"/>
    <property type="molecule type" value="Genomic_DNA"/>
</dbReference>
<dbReference type="InterPro" id="IPR053136">
    <property type="entry name" value="UTP_pyrophosphatase-like"/>
</dbReference>
<dbReference type="Proteomes" id="UP000050497">
    <property type="component" value="Unassembled WGS sequence"/>
</dbReference>
<evidence type="ECO:0000259" key="1">
    <source>
        <dbReference type="Pfam" id="PF01863"/>
    </source>
</evidence>
<dbReference type="PATRIC" id="fig|1653334.4.peg.1752"/>
<organism evidence="2 4">
    <name type="scientific">Saliniramus fredricksonii</name>
    <dbReference type="NCBI Taxonomy" id="1653334"/>
    <lineage>
        <taxon>Bacteria</taxon>
        <taxon>Pseudomonadati</taxon>
        <taxon>Pseudomonadota</taxon>
        <taxon>Alphaproteobacteria</taxon>
        <taxon>Hyphomicrobiales</taxon>
        <taxon>Salinarimonadaceae</taxon>
        <taxon>Saliniramus</taxon>
    </lineage>
</organism>
<keyword evidence="5" id="KW-1185">Reference proteome</keyword>
<dbReference type="PANTHER" id="PTHR30399">
    <property type="entry name" value="UNCHARACTERIZED PROTEIN YGJP"/>
    <property type="match status" value="1"/>
</dbReference>
<accession>A0A0P7XWJ8</accession>